<dbReference type="GO" id="GO:0045211">
    <property type="term" value="C:postsynaptic membrane"/>
    <property type="evidence" value="ECO:0007669"/>
    <property type="project" value="UniProtKB-SubCell"/>
</dbReference>
<dbReference type="InterPro" id="IPR000742">
    <property type="entry name" value="EGF"/>
</dbReference>
<feature type="transmembrane region" description="Helical" evidence="25">
    <location>
        <begin position="625"/>
        <end position="646"/>
    </location>
</feature>
<evidence type="ECO:0000313" key="29">
    <source>
        <dbReference type="RefSeq" id="XP_013398205.1"/>
    </source>
</evidence>
<dbReference type="InterPro" id="IPR018097">
    <property type="entry name" value="EGF_Ca-bd_CS"/>
</dbReference>
<evidence type="ECO:0000313" key="28">
    <source>
        <dbReference type="Proteomes" id="UP000085678"/>
    </source>
</evidence>
<feature type="domain" description="EGF-like" evidence="26">
    <location>
        <begin position="78"/>
        <end position="114"/>
    </location>
</feature>
<evidence type="ECO:0000256" key="24">
    <source>
        <dbReference type="SAM" id="MobiDB-lite"/>
    </source>
</evidence>
<evidence type="ECO:0000256" key="6">
    <source>
        <dbReference type="ARBA" id="ARBA00022536"/>
    </source>
</evidence>
<dbReference type="RefSeq" id="XP_013398205.1">
    <property type="nucleotide sequence ID" value="XM_013542751.1"/>
</dbReference>
<evidence type="ECO:0000256" key="5">
    <source>
        <dbReference type="ARBA" id="ARBA00022475"/>
    </source>
</evidence>
<dbReference type="GO" id="GO:0016324">
    <property type="term" value="C:apical plasma membrane"/>
    <property type="evidence" value="ECO:0007669"/>
    <property type="project" value="UniProtKB-SubCell"/>
</dbReference>
<evidence type="ECO:0000256" key="15">
    <source>
        <dbReference type="ARBA" id="ARBA00023136"/>
    </source>
</evidence>
<feature type="transmembrane region" description="Helical" evidence="25">
    <location>
        <begin position="563"/>
        <end position="583"/>
    </location>
</feature>
<dbReference type="CDD" id="cd00054">
    <property type="entry name" value="EGF_CA"/>
    <property type="match status" value="7"/>
</dbReference>
<sequence>SDIDDCAEKPCKNDATCIDLVASYRCICLPGFTGKDCETNIDDCYSDPCVNDGNCTDLVLDYTCTCPSGYTGKNCETDIDDCAEKPCKNDASCTDLVASYRCICLPGFTGKDCETNIDDCNSDPCVNDGNCTDLVLDYTCTCPAGYTGKNCETDIDDCAEKPCKNDATCIDLVASYRCICLPGFTGKDCETNIDDCNSDPCVNDGNCTDLVLDYTCTCPAGYTGKNCETDIDDCAEKPCKNDATCIDLVASYRCICLPGFSGKDCEMSVNRLTEIQIRGVVAIHIDLQRHDINQCTAHGDFFSGTNRCQPETTKCIPIPGRGFSVGAYKCQCKKGYYFPNITANVSYFDGLEMERVYFSDLQKNKNSSFSEEFQCLPCKRGCDQCVDDSPCLVEYDFRLMRGIPLGIQSFCMTIVLIIGIVIIRIRKKKAIKVSMWIMLEIILFGALLMYTSVVVQYFEPTTLTCILVPWFREVGFAIVFGALILKIYRFLAEFQTRRARRVHIRDKDLLKYLLGLVIIVLGYMCAWTAANFQHEHDGSSLTEMGMIAEGTQFVVCKSHWWDYIIEVAEFLFLCCGIYLCYCIRSAPSLFAETRYISWAIYNETVISAILHVARHFLLTILHPDYMFLMYFLRCHLTVSVTLVLVFGPKLWYTHRPPKTDFRGRAFSDVDEITKLRMGLTLNGEVTDMNIAEMDPEEIKGELKRLYTQLQIFKTKSMRKDNPHISKRRGGRKPTHRRFSLQPFAHHHKHSRHRDHEHEYEMSRTPEESTNSAEGITIIVEDTTNGEHDEAQSTSHQAQCLQKESSPGPTVTFKPGTKRC</sequence>
<keyword evidence="9" id="KW-0732">Signal</keyword>
<evidence type="ECO:0000256" key="25">
    <source>
        <dbReference type="SAM" id="Phobius"/>
    </source>
</evidence>
<feature type="domain" description="EGF-like" evidence="26">
    <location>
        <begin position="154"/>
        <end position="190"/>
    </location>
</feature>
<evidence type="ECO:0000256" key="14">
    <source>
        <dbReference type="ARBA" id="ARBA00023040"/>
    </source>
</evidence>
<keyword evidence="8 25" id="KW-0812">Transmembrane</keyword>
<comment type="similarity">
    <text evidence="3">Belongs to the G-protein coupled receptor 3 family.</text>
</comment>
<accession>A0A1S3IIY5</accession>
<keyword evidence="20" id="KW-0628">Postsynaptic cell membrane</keyword>
<feature type="compositionally biased region" description="Polar residues" evidence="24">
    <location>
        <begin position="791"/>
        <end position="808"/>
    </location>
</feature>
<dbReference type="FunFam" id="2.10.25.10:FF:000321">
    <property type="entry name" value="Protein delta homolog 1"/>
    <property type="match status" value="2"/>
</dbReference>
<feature type="transmembrane region" description="Helical" evidence="25">
    <location>
        <begin position="437"/>
        <end position="458"/>
    </location>
</feature>
<feature type="transmembrane region" description="Helical" evidence="25">
    <location>
        <begin position="405"/>
        <end position="425"/>
    </location>
</feature>
<protein>
    <submittedName>
        <fullName evidence="29">Probable G-protein coupled receptor 158</fullName>
    </submittedName>
</protein>
<evidence type="ECO:0000256" key="17">
    <source>
        <dbReference type="ARBA" id="ARBA00023170"/>
    </source>
</evidence>
<keyword evidence="10" id="KW-0677">Repeat</keyword>
<keyword evidence="14" id="KW-0297">G-protein coupled receptor</keyword>
<dbReference type="PANTHER" id="PTHR32546:SF26">
    <property type="entry name" value="SMOG, ISOFORM D"/>
    <property type="match status" value="1"/>
</dbReference>
<dbReference type="AlphaFoldDB" id="A0A1S3IIY5"/>
<evidence type="ECO:0000256" key="20">
    <source>
        <dbReference type="ARBA" id="ARBA00023257"/>
    </source>
</evidence>
<feature type="domain" description="EGF-like" evidence="26">
    <location>
        <begin position="116"/>
        <end position="152"/>
    </location>
</feature>
<keyword evidence="21" id="KW-0966">Cell projection</keyword>
<feature type="disulfide bond" evidence="23">
    <location>
        <begin position="28"/>
        <end position="37"/>
    </location>
</feature>
<dbReference type="InterPro" id="IPR054714">
    <property type="entry name" value="GPR158_179_extracellular"/>
</dbReference>
<dbReference type="InParanoid" id="A0A1S3IIY5"/>
<dbReference type="PROSITE" id="PS00022">
    <property type="entry name" value="EGF_1"/>
    <property type="match status" value="7"/>
</dbReference>
<dbReference type="Pfam" id="PF00008">
    <property type="entry name" value="EGF"/>
    <property type="match status" value="7"/>
</dbReference>
<evidence type="ECO:0000256" key="11">
    <source>
        <dbReference type="ARBA" id="ARBA00022782"/>
    </source>
</evidence>
<feature type="disulfide bond" evidence="23">
    <location>
        <begin position="104"/>
        <end position="113"/>
    </location>
</feature>
<keyword evidence="15 25" id="KW-0472">Membrane</keyword>
<dbReference type="GO" id="GO:0051093">
    <property type="term" value="P:negative regulation of developmental process"/>
    <property type="evidence" value="ECO:0007669"/>
    <property type="project" value="UniProtKB-ARBA"/>
</dbReference>
<evidence type="ECO:0000256" key="12">
    <source>
        <dbReference type="ARBA" id="ARBA00022989"/>
    </source>
</evidence>
<dbReference type="FunFam" id="2.10.25.10:FF:000230">
    <property type="entry name" value="Delta-like protein"/>
    <property type="match status" value="4"/>
</dbReference>
<feature type="transmembrane region" description="Helical" evidence="25">
    <location>
        <begin position="470"/>
        <end position="488"/>
    </location>
</feature>
<dbReference type="GO" id="GO:0009967">
    <property type="term" value="P:positive regulation of signal transduction"/>
    <property type="evidence" value="ECO:0007669"/>
    <property type="project" value="UniProtKB-ARBA"/>
</dbReference>
<reference evidence="29" key="1">
    <citation type="submission" date="2025-08" db="UniProtKB">
        <authorList>
            <consortium name="RefSeq"/>
        </authorList>
    </citation>
    <scope>IDENTIFICATION</scope>
    <source>
        <tissue evidence="29">Gonads</tissue>
    </source>
</reference>
<feature type="transmembrane region" description="Helical" evidence="25">
    <location>
        <begin position="509"/>
        <end position="530"/>
    </location>
</feature>
<feature type="domain" description="EGF-like" evidence="26">
    <location>
        <begin position="2"/>
        <end position="38"/>
    </location>
</feature>
<evidence type="ECO:0000256" key="9">
    <source>
        <dbReference type="ARBA" id="ARBA00022729"/>
    </source>
</evidence>
<dbReference type="GO" id="GO:0005509">
    <property type="term" value="F:calcium ion binding"/>
    <property type="evidence" value="ECO:0007669"/>
    <property type="project" value="InterPro"/>
</dbReference>
<dbReference type="SUPFAM" id="SSF57184">
    <property type="entry name" value="Growth factor receptor domain"/>
    <property type="match status" value="1"/>
</dbReference>
<proteinExistence type="inferred from homology"/>
<feature type="non-terminal residue" evidence="29">
    <location>
        <position position="1"/>
    </location>
</feature>
<evidence type="ECO:0000256" key="7">
    <source>
        <dbReference type="ARBA" id="ARBA00022553"/>
    </source>
</evidence>
<feature type="transmembrane region" description="Helical" evidence="25">
    <location>
        <begin position="595"/>
        <end position="613"/>
    </location>
</feature>
<feature type="domain" description="EGF-like" evidence="26">
    <location>
        <begin position="40"/>
        <end position="76"/>
    </location>
</feature>
<keyword evidence="19" id="KW-0807">Transducer</keyword>
<keyword evidence="12 25" id="KW-1133">Transmembrane helix</keyword>
<dbReference type="GO" id="GO:0008593">
    <property type="term" value="P:regulation of Notch signaling pathway"/>
    <property type="evidence" value="ECO:0007669"/>
    <property type="project" value="UniProtKB-ARBA"/>
</dbReference>
<dbReference type="PROSITE" id="PS01186">
    <property type="entry name" value="EGF_2"/>
    <property type="match status" value="7"/>
</dbReference>
<dbReference type="InterPro" id="IPR001881">
    <property type="entry name" value="EGF-like_Ca-bd_dom"/>
</dbReference>
<dbReference type="FunCoup" id="A0A1S3IIY5">
    <property type="interactions" value="117"/>
</dbReference>
<dbReference type="SMART" id="SM00179">
    <property type="entry name" value="EGF_CA"/>
    <property type="match status" value="8"/>
</dbReference>
<comment type="caution">
    <text evidence="23">Lacks conserved residue(s) required for the propagation of feature annotation.</text>
</comment>
<evidence type="ECO:0000256" key="1">
    <source>
        <dbReference type="ARBA" id="ARBA00004247"/>
    </source>
</evidence>
<feature type="disulfide bond" evidence="23">
    <location>
        <begin position="218"/>
        <end position="227"/>
    </location>
</feature>
<evidence type="ECO:0000256" key="8">
    <source>
        <dbReference type="ARBA" id="ARBA00022692"/>
    </source>
</evidence>
<dbReference type="GO" id="GO:0048666">
    <property type="term" value="P:neuron development"/>
    <property type="evidence" value="ECO:0007669"/>
    <property type="project" value="UniProtKB-ARBA"/>
</dbReference>
<feature type="disulfide bond" evidence="23">
    <location>
        <begin position="180"/>
        <end position="189"/>
    </location>
</feature>
<evidence type="ECO:0000256" key="18">
    <source>
        <dbReference type="ARBA" id="ARBA00023180"/>
    </source>
</evidence>
<keyword evidence="16 23" id="KW-1015">Disulfide bond</keyword>
<keyword evidence="13" id="KW-0770">Synapse</keyword>
<feature type="compositionally biased region" description="Basic and acidic residues" evidence="24">
    <location>
        <begin position="753"/>
        <end position="766"/>
    </location>
</feature>
<evidence type="ECO:0000259" key="26">
    <source>
        <dbReference type="PROSITE" id="PS50026"/>
    </source>
</evidence>
<dbReference type="GO" id="GO:0003002">
    <property type="term" value="P:regionalization"/>
    <property type="evidence" value="ECO:0007669"/>
    <property type="project" value="UniProtKB-ARBA"/>
</dbReference>
<evidence type="ECO:0000259" key="27">
    <source>
        <dbReference type="PROSITE" id="PS50259"/>
    </source>
</evidence>
<evidence type="ECO:0000256" key="13">
    <source>
        <dbReference type="ARBA" id="ARBA00023018"/>
    </source>
</evidence>
<name>A0A1S3IIY5_LINAN</name>
<comment type="subcellular location">
    <subcellularLocation>
        <location evidence="1">Apical cell membrane</location>
        <topology evidence="1">Single-pass type I membrane protein</topology>
    </subcellularLocation>
    <subcellularLocation>
        <location evidence="2">Cell projection</location>
        <location evidence="2">Neuron projection</location>
    </subcellularLocation>
    <subcellularLocation>
        <location evidence="22">Postsynaptic cell membrane</location>
        <topology evidence="22">Multi-pass membrane protein</topology>
    </subcellularLocation>
</comment>
<evidence type="ECO:0000256" key="21">
    <source>
        <dbReference type="ARBA" id="ARBA00023273"/>
    </source>
</evidence>
<evidence type="ECO:0000256" key="22">
    <source>
        <dbReference type="ARBA" id="ARBA00034104"/>
    </source>
</evidence>
<evidence type="ECO:0000256" key="4">
    <source>
        <dbReference type="ARBA" id="ARBA00022473"/>
    </source>
</evidence>
<feature type="disulfide bond" evidence="23">
    <location>
        <begin position="66"/>
        <end position="75"/>
    </location>
</feature>
<keyword evidence="5" id="KW-1003">Cell membrane</keyword>
<keyword evidence="17 29" id="KW-0675">Receptor</keyword>
<dbReference type="InterPro" id="IPR043458">
    <property type="entry name" value="GPR158/179"/>
</dbReference>
<feature type="disulfide bond" evidence="23">
    <location>
        <begin position="142"/>
        <end position="151"/>
    </location>
</feature>
<keyword evidence="28" id="KW-1185">Reference proteome</keyword>
<dbReference type="GO" id="GO:0048592">
    <property type="term" value="P:eye morphogenesis"/>
    <property type="evidence" value="ECO:0007669"/>
    <property type="project" value="UniProtKB-ARBA"/>
</dbReference>
<dbReference type="Pfam" id="PF22572">
    <property type="entry name" value="GPR158_179_EC"/>
    <property type="match status" value="1"/>
</dbReference>
<dbReference type="CDD" id="cd15293">
    <property type="entry name" value="7tmC_GPR158-like"/>
    <property type="match status" value="1"/>
</dbReference>
<keyword evidence="4" id="KW-0217">Developmental protein</keyword>
<dbReference type="Gene3D" id="2.10.25.10">
    <property type="entry name" value="Laminin"/>
    <property type="match status" value="7"/>
</dbReference>
<dbReference type="SMART" id="SM00181">
    <property type="entry name" value="EGF"/>
    <property type="match status" value="8"/>
</dbReference>
<dbReference type="PROSITE" id="PS01187">
    <property type="entry name" value="EGF_CA"/>
    <property type="match status" value="3"/>
</dbReference>
<dbReference type="GO" id="GO:0000902">
    <property type="term" value="P:cell morphogenesis"/>
    <property type="evidence" value="ECO:0007669"/>
    <property type="project" value="UniProtKB-ARBA"/>
</dbReference>
<dbReference type="GO" id="GO:0051241">
    <property type="term" value="P:negative regulation of multicellular organismal process"/>
    <property type="evidence" value="ECO:0007669"/>
    <property type="project" value="UniProtKB-ARBA"/>
</dbReference>
<dbReference type="GO" id="GO:0042063">
    <property type="term" value="P:gliogenesis"/>
    <property type="evidence" value="ECO:0007669"/>
    <property type="project" value="UniProtKB-ARBA"/>
</dbReference>
<dbReference type="OrthoDB" id="5823771at2759"/>
<dbReference type="FunFam" id="2.10.25.10:FF:000565">
    <property type="entry name" value="Predicted protein"/>
    <property type="match status" value="1"/>
</dbReference>
<organism evidence="28 29">
    <name type="scientific">Lingula anatina</name>
    <name type="common">Brachiopod</name>
    <name type="synonym">Lingula unguis</name>
    <dbReference type="NCBI Taxonomy" id="7574"/>
    <lineage>
        <taxon>Eukaryota</taxon>
        <taxon>Metazoa</taxon>
        <taxon>Spiralia</taxon>
        <taxon>Lophotrochozoa</taxon>
        <taxon>Brachiopoda</taxon>
        <taxon>Linguliformea</taxon>
        <taxon>Lingulata</taxon>
        <taxon>Lingulida</taxon>
        <taxon>Linguloidea</taxon>
        <taxon>Lingulidae</taxon>
        <taxon>Lingula</taxon>
    </lineage>
</organism>
<feature type="disulfide bond" evidence="23">
    <location>
        <begin position="256"/>
        <end position="265"/>
    </location>
</feature>
<dbReference type="Pfam" id="PF00003">
    <property type="entry name" value="7tm_3"/>
    <property type="match status" value="1"/>
</dbReference>
<evidence type="ECO:0000256" key="16">
    <source>
        <dbReference type="ARBA" id="ARBA00023157"/>
    </source>
</evidence>
<evidence type="ECO:0000256" key="19">
    <source>
        <dbReference type="ARBA" id="ARBA00023224"/>
    </source>
</evidence>
<dbReference type="InterPro" id="IPR009030">
    <property type="entry name" value="Growth_fac_rcpt_cys_sf"/>
</dbReference>
<keyword evidence="18" id="KW-0325">Glycoprotein</keyword>
<dbReference type="PROSITE" id="PS50026">
    <property type="entry name" value="EGF_3"/>
    <property type="match status" value="7"/>
</dbReference>
<dbReference type="InterPro" id="IPR000152">
    <property type="entry name" value="EGF-type_Asp/Asn_hydroxyl_site"/>
</dbReference>
<dbReference type="PANTHER" id="PTHR32546">
    <property type="entry name" value="G-PROTEIN COUPLED RECEPTOR 158-RELATED"/>
    <property type="match status" value="1"/>
</dbReference>
<keyword evidence="7" id="KW-0597">Phosphoprotein</keyword>
<dbReference type="Proteomes" id="UP000085678">
    <property type="component" value="Unplaced"/>
</dbReference>
<dbReference type="PROSITE" id="PS00010">
    <property type="entry name" value="ASX_HYDROXYL"/>
    <property type="match status" value="7"/>
</dbReference>
<feature type="domain" description="EGF-like" evidence="26">
    <location>
        <begin position="192"/>
        <end position="228"/>
    </location>
</feature>
<evidence type="ECO:0000256" key="3">
    <source>
        <dbReference type="ARBA" id="ARBA00007242"/>
    </source>
</evidence>
<dbReference type="GO" id="GO:0060255">
    <property type="term" value="P:regulation of macromolecule metabolic process"/>
    <property type="evidence" value="ECO:0007669"/>
    <property type="project" value="UniProtKB-ARBA"/>
</dbReference>
<keyword evidence="11" id="KW-0221">Differentiation</keyword>
<feature type="domain" description="G-protein coupled receptors family 3 profile" evidence="27">
    <location>
        <begin position="400"/>
        <end position="662"/>
    </location>
</feature>
<evidence type="ECO:0000256" key="2">
    <source>
        <dbReference type="ARBA" id="ARBA00004487"/>
    </source>
</evidence>
<dbReference type="SUPFAM" id="SSF57196">
    <property type="entry name" value="EGF/Laminin"/>
    <property type="match status" value="3"/>
</dbReference>
<feature type="domain" description="EGF-like" evidence="26">
    <location>
        <begin position="230"/>
        <end position="266"/>
    </location>
</feature>
<dbReference type="GO" id="GO:0080090">
    <property type="term" value="P:regulation of primary metabolic process"/>
    <property type="evidence" value="ECO:0007669"/>
    <property type="project" value="UniProtKB-ARBA"/>
</dbReference>
<feature type="compositionally biased region" description="Basic residues" evidence="24">
    <location>
        <begin position="724"/>
        <end position="752"/>
    </location>
</feature>
<dbReference type="GO" id="GO:0043005">
    <property type="term" value="C:neuron projection"/>
    <property type="evidence" value="ECO:0007669"/>
    <property type="project" value="UniProtKB-SubCell"/>
</dbReference>
<dbReference type="GO" id="GO:0004930">
    <property type="term" value="F:G protein-coupled receptor activity"/>
    <property type="evidence" value="ECO:0007669"/>
    <property type="project" value="UniProtKB-KW"/>
</dbReference>
<gene>
    <name evidence="29" type="primary">LOC106164740</name>
</gene>
<evidence type="ECO:0000256" key="23">
    <source>
        <dbReference type="PROSITE-ProRule" id="PRU00076"/>
    </source>
</evidence>
<dbReference type="InterPro" id="IPR017978">
    <property type="entry name" value="GPCR_3_C"/>
</dbReference>
<dbReference type="KEGG" id="lak:106164740"/>
<keyword evidence="6 23" id="KW-0245">EGF-like domain</keyword>
<evidence type="ECO:0000256" key="10">
    <source>
        <dbReference type="ARBA" id="ARBA00022737"/>
    </source>
</evidence>
<dbReference type="GeneID" id="106164740"/>
<feature type="region of interest" description="Disordered" evidence="24">
    <location>
        <begin position="718"/>
        <end position="819"/>
    </location>
</feature>
<dbReference type="PROSITE" id="PS50259">
    <property type="entry name" value="G_PROTEIN_RECEP_F3_4"/>
    <property type="match status" value="1"/>
</dbReference>